<dbReference type="GO" id="GO:0005886">
    <property type="term" value="C:plasma membrane"/>
    <property type="evidence" value="ECO:0007669"/>
    <property type="project" value="UniProtKB-SubCell"/>
</dbReference>
<dbReference type="PANTHER" id="PTHR30558">
    <property type="entry name" value="EXBD MEMBRANE COMPONENT OF PMF-DRIVEN MACROMOLECULE IMPORT SYSTEM"/>
    <property type="match status" value="1"/>
</dbReference>
<dbReference type="GO" id="GO:0022857">
    <property type="term" value="F:transmembrane transporter activity"/>
    <property type="evidence" value="ECO:0007669"/>
    <property type="project" value="InterPro"/>
</dbReference>
<feature type="transmembrane region" description="Helical" evidence="9">
    <location>
        <begin position="27"/>
        <end position="46"/>
    </location>
</feature>
<keyword evidence="4 7" id="KW-0812">Transmembrane</keyword>
<comment type="similarity">
    <text evidence="2 7">Belongs to the ExbD/TolR family.</text>
</comment>
<keyword evidence="7" id="KW-0653">Protein transport</keyword>
<evidence type="ECO:0000256" key="6">
    <source>
        <dbReference type="ARBA" id="ARBA00023136"/>
    </source>
</evidence>
<evidence type="ECO:0000256" key="3">
    <source>
        <dbReference type="ARBA" id="ARBA00022475"/>
    </source>
</evidence>
<evidence type="ECO:0000256" key="1">
    <source>
        <dbReference type="ARBA" id="ARBA00004162"/>
    </source>
</evidence>
<dbReference type="Pfam" id="PF02472">
    <property type="entry name" value="ExbD"/>
    <property type="match status" value="1"/>
</dbReference>
<keyword evidence="5 9" id="KW-1133">Transmembrane helix</keyword>
<feature type="compositionally biased region" description="Pro residues" evidence="8">
    <location>
        <begin position="170"/>
        <end position="179"/>
    </location>
</feature>
<dbReference type="AlphaFoldDB" id="A0AAU8JKS5"/>
<name>A0AAU8JKS5_9CYAN</name>
<keyword evidence="7" id="KW-0813">Transport</keyword>
<keyword evidence="3" id="KW-1003">Cell membrane</keyword>
<evidence type="ECO:0000256" key="4">
    <source>
        <dbReference type="ARBA" id="ARBA00022692"/>
    </source>
</evidence>
<protein>
    <submittedName>
        <fullName evidence="10">Biopolymer transporter ExbD</fullName>
    </submittedName>
</protein>
<gene>
    <name evidence="10" type="ORF">ABWT76_001588</name>
</gene>
<evidence type="ECO:0000313" key="10">
    <source>
        <dbReference type="EMBL" id="XCM38723.1"/>
    </source>
</evidence>
<feature type="region of interest" description="Disordered" evidence="8">
    <location>
        <begin position="147"/>
        <end position="179"/>
    </location>
</feature>
<evidence type="ECO:0000256" key="5">
    <source>
        <dbReference type="ARBA" id="ARBA00022989"/>
    </source>
</evidence>
<dbReference type="InterPro" id="IPR003400">
    <property type="entry name" value="ExbD"/>
</dbReference>
<comment type="subcellular location">
    <subcellularLocation>
        <location evidence="1">Cell membrane</location>
        <topology evidence="1">Single-pass membrane protein</topology>
    </subcellularLocation>
    <subcellularLocation>
        <location evidence="7">Cell membrane</location>
        <topology evidence="7">Single-pass type II membrane protein</topology>
    </subcellularLocation>
</comment>
<accession>A0AAU8JKS5</accession>
<evidence type="ECO:0000256" key="2">
    <source>
        <dbReference type="ARBA" id="ARBA00005811"/>
    </source>
</evidence>
<dbReference type="GO" id="GO:0015031">
    <property type="term" value="P:protein transport"/>
    <property type="evidence" value="ECO:0007669"/>
    <property type="project" value="UniProtKB-KW"/>
</dbReference>
<reference evidence="10" key="1">
    <citation type="submission" date="2024-07" db="EMBL/GenBank/DDBJ databases">
        <authorList>
            <person name="Kim Y.J."/>
            <person name="Jeong J.Y."/>
        </authorList>
    </citation>
    <scope>NUCLEOTIDE SEQUENCE</scope>
    <source>
        <strain evidence="10">GIHE-MW2</strain>
    </source>
</reference>
<evidence type="ECO:0000256" key="8">
    <source>
        <dbReference type="SAM" id="MobiDB-lite"/>
    </source>
</evidence>
<evidence type="ECO:0000256" key="7">
    <source>
        <dbReference type="RuleBase" id="RU003879"/>
    </source>
</evidence>
<proteinExistence type="inferred from homology"/>
<dbReference type="Gene3D" id="3.30.420.270">
    <property type="match status" value="1"/>
</dbReference>
<dbReference type="EMBL" id="CP159837">
    <property type="protein sequence ID" value="XCM38723.1"/>
    <property type="molecule type" value="Genomic_DNA"/>
</dbReference>
<sequence>MLNLIGGKRRSMKINQDIQGEEARIELIPLIDVIFCILTFFILAALQLTRQPVIDVALPKAATGETQTQEMLIVRLEPAGQVYVYIEEQPRLVTLDQLEQILSFYHSSNPMALMVLYASEEVKYNLVVEVLDRMRAVGGTRVALATLPRDASSQPSIPTPTTLPPSNIQLPPPPATTQP</sequence>
<dbReference type="RefSeq" id="WP_354635910.1">
    <property type="nucleotide sequence ID" value="NZ_CP159837.1"/>
</dbReference>
<dbReference type="PANTHER" id="PTHR30558:SF3">
    <property type="entry name" value="BIOPOLYMER TRANSPORT PROTEIN EXBD-RELATED"/>
    <property type="match status" value="1"/>
</dbReference>
<evidence type="ECO:0000256" key="9">
    <source>
        <dbReference type="SAM" id="Phobius"/>
    </source>
</evidence>
<organism evidence="10">
    <name type="scientific">Planktothricoides raciborskii GIHE-MW2</name>
    <dbReference type="NCBI Taxonomy" id="2792601"/>
    <lineage>
        <taxon>Bacteria</taxon>
        <taxon>Bacillati</taxon>
        <taxon>Cyanobacteriota</taxon>
        <taxon>Cyanophyceae</taxon>
        <taxon>Oscillatoriophycideae</taxon>
        <taxon>Oscillatoriales</taxon>
        <taxon>Oscillatoriaceae</taxon>
        <taxon>Planktothricoides</taxon>
    </lineage>
</organism>
<keyword evidence="6 9" id="KW-0472">Membrane</keyword>